<evidence type="ECO:0000313" key="4">
    <source>
        <dbReference type="Proteomes" id="UP001162131"/>
    </source>
</evidence>
<dbReference type="InterPro" id="IPR003409">
    <property type="entry name" value="MORN"/>
</dbReference>
<dbReference type="EMBL" id="CAJZBQ010000002">
    <property type="protein sequence ID" value="CAG9310596.1"/>
    <property type="molecule type" value="Genomic_DNA"/>
</dbReference>
<dbReference type="Proteomes" id="UP001162131">
    <property type="component" value="Unassembled WGS sequence"/>
</dbReference>
<protein>
    <recommendedName>
        <fullName evidence="5">Phosphatidylinositol-4-phosphate 5-kinase</fullName>
    </recommendedName>
</protein>
<evidence type="ECO:0000313" key="3">
    <source>
        <dbReference type="EMBL" id="CAG9310596.1"/>
    </source>
</evidence>
<sequence length="751" mass="85380">MRHRNRPEPLPTVSFNDKSFKNNDKGEEEDERLAYLEQLRTMSPISFKRKDPIMSEPAQILAIIPHNLGKIQKLTAYKNDLATIFRQENNQKSQFTESIIKPMKDFTEKSFHKEIETLENTLKEKKRSLSTKYPQSTHHYFKKNLGIFSPGIVRIFPKDGRPKTPTSVKMAQNDSKSPSPKKANLSKISTRLNISPLLKRTEEVRLTPMHRPKHIASPLSKSISIENGEELVKDESSQLRIECYKGDYSGGKRHGKGEIVYNNGDSYSGSWVNNKKEGKGRYFYNHIGAVYSGEWFNNKRHGQGKLKFKNGDRISGTWIEGRLSEDHTTIDYSDKAKYTGETKNGLRHGSGTIKYSCGFFYRGNWNNDIREGNGIIVFKREIFFEGTFHNDSTDGPGVLVRKDIINYEKINSYDDENDSPSVIFMSKDYDAYDRKAEFGNISVFLEFNQISLNSEDIVFIALLSEQLDKRLEIQHPHIESGNFKSGKLGGAGLAKYGIFGKYEGSFKEGCRAGWGRMTYSDPEHICSWFNETEGNYVGEWKDDFRHGSGVMTWPNGMKYEGRYIRDHRNHVTGKMTFQNGEIYDGGWVDDKMEGACTFKKQNGVIFKGQFSRGLPSDMGVLEFPDGARYEGKIEKWVPHGIGKMRSANGDIYEGDFEEGKINGVGTMIYANGDIYSGEWENGKKNGKGHMKYSKNGETYEGEWINDYREGKGVLKDADGDVIFLGQWANDKKEGRGSIAHTPSGKLALGYL</sequence>
<dbReference type="AlphaFoldDB" id="A0AAU9IB11"/>
<evidence type="ECO:0000256" key="2">
    <source>
        <dbReference type="SAM" id="MobiDB-lite"/>
    </source>
</evidence>
<feature type="region of interest" description="Disordered" evidence="2">
    <location>
        <begin position="1"/>
        <end position="29"/>
    </location>
</feature>
<evidence type="ECO:0000256" key="1">
    <source>
        <dbReference type="ARBA" id="ARBA00022737"/>
    </source>
</evidence>
<reference evidence="3" key="1">
    <citation type="submission" date="2021-09" db="EMBL/GenBank/DDBJ databases">
        <authorList>
            <consortium name="AG Swart"/>
            <person name="Singh M."/>
            <person name="Singh A."/>
            <person name="Seah K."/>
            <person name="Emmerich C."/>
        </authorList>
    </citation>
    <scope>NUCLEOTIDE SEQUENCE</scope>
    <source>
        <strain evidence="3">ATCC30299</strain>
    </source>
</reference>
<accession>A0AAU9IB11</accession>
<keyword evidence="1" id="KW-0677">Repeat</keyword>
<feature type="region of interest" description="Disordered" evidence="2">
    <location>
        <begin position="159"/>
        <end position="184"/>
    </location>
</feature>
<feature type="compositionally biased region" description="Polar residues" evidence="2">
    <location>
        <begin position="164"/>
        <end position="178"/>
    </location>
</feature>
<dbReference type="FunFam" id="2.20.110.10:FF:000002">
    <property type="entry name" value="Phosphatidylinositol 4-phosphate 5-kinase 8"/>
    <property type="match status" value="1"/>
</dbReference>
<name>A0AAU9IB11_9CILI</name>
<comment type="caution">
    <text evidence="3">The sequence shown here is derived from an EMBL/GenBank/DDBJ whole genome shotgun (WGS) entry which is preliminary data.</text>
</comment>
<proteinExistence type="predicted"/>
<dbReference type="Pfam" id="PF02493">
    <property type="entry name" value="MORN"/>
    <property type="match status" value="14"/>
</dbReference>
<dbReference type="SUPFAM" id="SSF82185">
    <property type="entry name" value="Histone H3 K4-specific methyltransferase SET7/9 N-terminal domain"/>
    <property type="match status" value="4"/>
</dbReference>
<dbReference type="Gene3D" id="2.20.110.10">
    <property type="entry name" value="Histone H3 K4-specific methyltransferase SET7/9 N-terminal domain"/>
    <property type="match status" value="7"/>
</dbReference>
<organism evidence="3 4">
    <name type="scientific">Blepharisma stoltei</name>
    <dbReference type="NCBI Taxonomy" id="1481888"/>
    <lineage>
        <taxon>Eukaryota</taxon>
        <taxon>Sar</taxon>
        <taxon>Alveolata</taxon>
        <taxon>Ciliophora</taxon>
        <taxon>Postciliodesmatophora</taxon>
        <taxon>Heterotrichea</taxon>
        <taxon>Heterotrichida</taxon>
        <taxon>Blepharismidae</taxon>
        <taxon>Blepharisma</taxon>
    </lineage>
</organism>
<dbReference type="SMART" id="SM00698">
    <property type="entry name" value="MORN"/>
    <property type="match status" value="13"/>
</dbReference>
<dbReference type="PANTHER" id="PTHR43215:SF14">
    <property type="entry name" value="RADIAL SPOKE HEAD 1 HOMOLOG"/>
    <property type="match status" value="1"/>
</dbReference>
<evidence type="ECO:0008006" key="5">
    <source>
        <dbReference type="Google" id="ProtNLM"/>
    </source>
</evidence>
<keyword evidence="4" id="KW-1185">Reference proteome</keyword>
<gene>
    <name evidence="3" type="ORF">BSTOLATCC_MIC1438</name>
</gene>
<dbReference type="PANTHER" id="PTHR43215">
    <property type="entry name" value="RADIAL SPOKE HEAD 1 HOMOLOG"/>
    <property type="match status" value="1"/>
</dbReference>